<proteinExistence type="predicted"/>
<protein>
    <submittedName>
        <fullName evidence="1">Uncharacterized protein</fullName>
    </submittedName>
</protein>
<sequence>MKNFESFLFEKITIPNINTFIILDIIIKILKSRKNKKVKIKKALYLTNKTLTDTFPPDFNFILNFLNSSLENDGKWSIKKIKSYKKLVDKENKNYFNFKVNSNMNIGELKSILKKIHIKYIDKEIYLMKLLYKLNEHKKYNLIAINLAFFFVKNEEKIKIFLENIFPECKINDNRSLNNTNELIIINKNYSITQIENEICDNIFYKNILNIYFHYSFFINFFEYLNNLDDFSVIFNSDGNEKKENLGGVTLKEGLEKNINFYEKLENKRKNKRRKRNYVETSSEAKQSKNEFNEEFFDKKIKFENLEKHEYNDSISNINNYHKNHINSLNNQYHSSIKENSNPSKYDYENSLKYNSDNSLKYNSDKSLKDSSDNSLKKKKKLKNNLYVFDIIPTSETYKRMYFNILSMNFNYTYLISCKF</sequence>
<dbReference type="OrthoDB" id="372575at2759"/>
<accession>A0A1J1H5J9</accession>
<evidence type="ECO:0000313" key="2">
    <source>
        <dbReference type="Proteomes" id="UP000220158"/>
    </source>
</evidence>
<keyword evidence="2" id="KW-1185">Reference proteome</keyword>
<evidence type="ECO:0000313" key="1">
    <source>
        <dbReference type="EMBL" id="CRH00184.1"/>
    </source>
</evidence>
<dbReference type="VEuPathDB" id="PlasmoDB:PRELSG_0928700"/>
<dbReference type="Proteomes" id="UP000220158">
    <property type="component" value="Chromosome 9"/>
</dbReference>
<organism evidence="1 2">
    <name type="scientific">Plasmodium relictum</name>
    <dbReference type="NCBI Taxonomy" id="85471"/>
    <lineage>
        <taxon>Eukaryota</taxon>
        <taxon>Sar</taxon>
        <taxon>Alveolata</taxon>
        <taxon>Apicomplexa</taxon>
        <taxon>Aconoidasida</taxon>
        <taxon>Haemosporida</taxon>
        <taxon>Plasmodiidae</taxon>
        <taxon>Plasmodium</taxon>
        <taxon>Plasmodium (Haemamoeba)</taxon>
    </lineage>
</organism>
<name>A0A1J1H5J9_PLARL</name>
<dbReference type="EMBL" id="LN835304">
    <property type="protein sequence ID" value="CRH00184.1"/>
    <property type="molecule type" value="Genomic_DNA"/>
</dbReference>
<dbReference type="AlphaFoldDB" id="A0A1J1H5J9"/>
<reference evidence="1 2" key="1">
    <citation type="submission" date="2015-04" db="EMBL/GenBank/DDBJ databases">
        <authorList>
            <consortium name="Pathogen Informatics"/>
        </authorList>
    </citation>
    <scope>NUCLEOTIDE SEQUENCE [LARGE SCALE GENOMIC DNA]</scope>
    <source>
        <strain evidence="1 2">SGS1</strain>
    </source>
</reference>
<dbReference type="RefSeq" id="XP_028533188.1">
    <property type="nucleotide sequence ID" value="XM_028676728.1"/>
</dbReference>
<gene>
    <name evidence="1" type="ORF">PRELSG_0928700</name>
</gene>
<dbReference type="GeneID" id="39736299"/>
<dbReference type="KEGG" id="prel:PRELSG_0928700"/>